<accession>A4C0I4</accession>
<gene>
    <name evidence="1" type="ORF">PI23P_09875</name>
</gene>
<proteinExistence type="predicted"/>
<dbReference type="EMBL" id="AAOG01000002">
    <property type="protein sequence ID" value="EAR12927.1"/>
    <property type="molecule type" value="Genomic_DNA"/>
</dbReference>
<keyword evidence="1" id="KW-0560">Oxidoreductase</keyword>
<organism evidence="1 2">
    <name type="scientific">Polaribacter irgensii 23-P</name>
    <dbReference type="NCBI Taxonomy" id="313594"/>
    <lineage>
        <taxon>Bacteria</taxon>
        <taxon>Pseudomonadati</taxon>
        <taxon>Bacteroidota</taxon>
        <taxon>Flavobacteriia</taxon>
        <taxon>Flavobacteriales</taxon>
        <taxon>Flavobacteriaceae</taxon>
    </lineage>
</organism>
<evidence type="ECO:0000313" key="2">
    <source>
        <dbReference type="Proteomes" id="UP000003053"/>
    </source>
</evidence>
<reference evidence="1 2" key="1">
    <citation type="submission" date="2006-02" db="EMBL/GenBank/DDBJ databases">
        <authorList>
            <person name="Murray A."/>
            <person name="Staley J."/>
            <person name="Ferriera S."/>
            <person name="Johnson J."/>
            <person name="Kravitz S."/>
            <person name="Halpern A."/>
            <person name="Remington K."/>
            <person name="Beeson K."/>
            <person name="Tran B."/>
            <person name="Rogers Y.-H."/>
            <person name="Friedman R."/>
            <person name="Venter J.C."/>
        </authorList>
    </citation>
    <scope>NUCLEOTIDE SEQUENCE [LARGE SCALE GENOMIC DNA]</scope>
    <source>
        <strain evidence="1 2">23-P</strain>
    </source>
</reference>
<dbReference type="AlphaFoldDB" id="A4C0I4"/>
<dbReference type="OrthoDB" id="1348500at2"/>
<sequence length="54" mass="5678">MVSGIETATELNFSNPLNFETDAIVTITGVLKLNSNNVAYFNYILAGGAAVLAD</sequence>
<protein>
    <submittedName>
        <fullName evidence="1">Homoserine dehydrogenase</fullName>
        <ecNumber evidence="1">1.1.1.3</ecNumber>
    </submittedName>
</protein>
<evidence type="ECO:0000313" key="1">
    <source>
        <dbReference type="EMBL" id="EAR12927.1"/>
    </source>
</evidence>
<dbReference type="Proteomes" id="UP000003053">
    <property type="component" value="Unassembled WGS sequence"/>
</dbReference>
<dbReference type="EC" id="1.1.1.3" evidence="1"/>
<keyword evidence="2" id="KW-1185">Reference proteome</keyword>
<comment type="caution">
    <text evidence="1">The sequence shown here is derived from an EMBL/GenBank/DDBJ whole genome shotgun (WGS) entry which is preliminary data.</text>
</comment>
<dbReference type="RefSeq" id="WP_004570595.1">
    <property type="nucleotide sequence ID" value="NZ_CH724148.1"/>
</dbReference>
<name>A4C0I4_9FLAO</name>
<dbReference type="HOGENOM" id="CLU_3046476_0_0_10"/>
<dbReference type="GO" id="GO:0004412">
    <property type="term" value="F:homoserine dehydrogenase activity"/>
    <property type="evidence" value="ECO:0007669"/>
    <property type="project" value="UniProtKB-EC"/>
</dbReference>